<feature type="domain" description="UFSP1/2/DUB catalytic" evidence="3">
    <location>
        <begin position="235"/>
        <end position="451"/>
    </location>
</feature>
<feature type="region of interest" description="Disordered" evidence="2">
    <location>
        <begin position="94"/>
        <end position="160"/>
    </location>
</feature>
<dbReference type="Gene3D" id="3.90.70.130">
    <property type="match status" value="1"/>
</dbReference>
<gene>
    <name evidence="4" type="ORF">B0A55_07719</name>
</gene>
<evidence type="ECO:0000313" key="5">
    <source>
        <dbReference type="Proteomes" id="UP000309340"/>
    </source>
</evidence>
<dbReference type="OrthoDB" id="288987at2759"/>
<name>A0A4U0WYX0_9PEZI</name>
<comment type="caution">
    <text evidence="4">The sequence shown here is derived from an EMBL/GenBank/DDBJ whole genome shotgun (WGS) entry which is preliminary data.</text>
</comment>
<evidence type="ECO:0000256" key="1">
    <source>
        <dbReference type="ARBA" id="ARBA00022801"/>
    </source>
</evidence>
<evidence type="ECO:0000313" key="4">
    <source>
        <dbReference type="EMBL" id="TKA68457.1"/>
    </source>
</evidence>
<dbReference type="InterPro" id="IPR012462">
    <property type="entry name" value="UFSP1/2_DUB_cat"/>
</dbReference>
<keyword evidence="5" id="KW-1185">Reference proteome</keyword>
<keyword evidence="1" id="KW-0378">Hydrolase</keyword>
<dbReference type="AlphaFoldDB" id="A0A4U0WYX0"/>
<feature type="compositionally biased region" description="Basic and acidic residues" evidence="2">
    <location>
        <begin position="118"/>
        <end position="128"/>
    </location>
</feature>
<evidence type="ECO:0000259" key="3">
    <source>
        <dbReference type="Pfam" id="PF07910"/>
    </source>
</evidence>
<accession>A0A4U0WYX0</accession>
<dbReference type="GO" id="GO:0016787">
    <property type="term" value="F:hydrolase activity"/>
    <property type="evidence" value="ECO:0007669"/>
    <property type="project" value="UniProtKB-KW"/>
</dbReference>
<dbReference type="Pfam" id="PF07910">
    <property type="entry name" value="Peptidase_C78"/>
    <property type="match status" value="1"/>
</dbReference>
<dbReference type="EMBL" id="NAJQ01000507">
    <property type="protein sequence ID" value="TKA68457.1"/>
    <property type="molecule type" value="Genomic_DNA"/>
</dbReference>
<evidence type="ECO:0000256" key="2">
    <source>
        <dbReference type="SAM" id="MobiDB-lite"/>
    </source>
</evidence>
<sequence>MAEIECPFCRVTSTEPLVIQAHIEENHAENSTTINYDAALAKQFSLSRATESAARPASEDDVHWTKCTRPGCGEYVLISDIDEHLEVHASLEFSDTGPSNIHKRSALHSKSTAARQAKIKESQTSRPDHHGRKSGPTLLEYFSGNSHHGRPPPQRTKPAALPLGRLGKRELGPHAFEKQMPDYVRRHLLNDALPHQVNKLDRNGKLAQETVVDNETSGIIPMLACLCAKDEDVEATYLCHPSVKHINKLRCDGNFCGYWNVQMVLSYRQATGALPAMRQTPNILQIQDTIEQAWSNDILSHGRTETGGVRGTRKWIGTSEAAAYFTQLGVSVEACAFEDQELELAAVALLDHIEAYFIGGLENADQRGTSHVTQLAPIYFQRLGHSMTIVGLQRSKDGSRELLLFDPSFETSVAMRALLAGKRSRAHLENLLKPYRRSDQSLARWEEFEIVVPRAAGLG</sequence>
<reference evidence="4 5" key="1">
    <citation type="submission" date="2017-03" db="EMBL/GenBank/DDBJ databases">
        <title>Genomes of endolithic fungi from Antarctica.</title>
        <authorList>
            <person name="Coleine C."/>
            <person name="Masonjones S."/>
            <person name="Stajich J.E."/>
        </authorList>
    </citation>
    <scope>NUCLEOTIDE SEQUENCE [LARGE SCALE GENOMIC DNA]</scope>
    <source>
        <strain evidence="4 5">CCFEE 5184</strain>
    </source>
</reference>
<dbReference type="STRING" id="329884.A0A4U0WYX0"/>
<protein>
    <recommendedName>
        <fullName evidence="3">UFSP1/2/DUB catalytic domain-containing protein</fullName>
    </recommendedName>
</protein>
<organism evidence="4 5">
    <name type="scientific">Friedmanniomyces simplex</name>
    <dbReference type="NCBI Taxonomy" id="329884"/>
    <lineage>
        <taxon>Eukaryota</taxon>
        <taxon>Fungi</taxon>
        <taxon>Dikarya</taxon>
        <taxon>Ascomycota</taxon>
        <taxon>Pezizomycotina</taxon>
        <taxon>Dothideomycetes</taxon>
        <taxon>Dothideomycetidae</taxon>
        <taxon>Mycosphaerellales</taxon>
        <taxon>Teratosphaeriaceae</taxon>
        <taxon>Friedmanniomyces</taxon>
    </lineage>
</organism>
<dbReference type="Proteomes" id="UP000309340">
    <property type="component" value="Unassembled WGS sequence"/>
</dbReference>
<proteinExistence type="predicted"/>